<reference evidence="2 3" key="1">
    <citation type="submission" date="2019-01" db="EMBL/GenBank/DDBJ databases">
        <title>Sequencing of cultivated peanut Arachis hypogaea provides insights into genome evolution and oil improvement.</title>
        <authorList>
            <person name="Chen X."/>
        </authorList>
    </citation>
    <scope>NUCLEOTIDE SEQUENCE [LARGE SCALE GENOMIC DNA]</scope>
    <source>
        <strain evidence="3">cv. Fuhuasheng</strain>
        <tissue evidence="2">Leaves</tissue>
    </source>
</reference>
<proteinExistence type="predicted"/>
<accession>A0A445CIR5</accession>
<sequence>MSALLLPSSSEAELPILIILILTTLLSQVLSFAKQCALLSTTLASSAGSSSFSQRCFPYQRPAVAGVRLHHWLHPLDLIFPTQLCR</sequence>
<keyword evidence="1" id="KW-0812">Transmembrane</keyword>
<comment type="caution">
    <text evidence="2">The sequence shown here is derived from an EMBL/GenBank/DDBJ whole genome shotgun (WGS) entry which is preliminary data.</text>
</comment>
<keyword evidence="1" id="KW-0472">Membrane</keyword>
<feature type="transmembrane region" description="Helical" evidence="1">
    <location>
        <begin position="14"/>
        <end position="33"/>
    </location>
</feature>
<dbReference type="Proteomes" id="UP000289738">
    <property type="component" value="Chromosome A07"/>
</dbReference>
<keyword evidence="1" id="KW-1133">Transmembrane helix</keyword>
<evidence type="ECO:0000313" key="2">
    <source>
        <dbReference type="EMBL" id="RYR50811.1"/>
    </source>
</evidence>
<organism evidence="2 3">
    <name type="scientific">Arachis hypogaea</name>
    <name type="common">Peanut</name>
    <dbReference type="NCBI Taxonomy" id="3818"/>
    <lineage>
        <taxon>Eukaryota</taxon>
        <taxon>Viridiplantae</taxon>
        <taxon>Streptophyta</taxon>
        <taxon>Embryophyta</taxon>
        <taxon>Tracheophyta</taxon>
        <taxon>Spermatophyta</taxon>
        <taxon>Magnoliopsida</taxon>
        <taxon>eudicotyledons</taxon>
        <taxon>Gunneridae</taxon>
        <taxon>Pentapetalae</taxon>
        <taxon>rosids</taxon>
        <taxon>fabids</taxon>
        <taxon>Fabales</taxon>
        <taxon>Fabaceae</taxon>
        <taxon>Papilionoideae</taxon>
        <taxon>50 kb inversion clade</taxon>
        <taxon>dalbergioids sensu lato</taxon>
        <taxon>Dalbergieae</taxon>
        <taxon>Pterocarpus clade</taxon>
        <taxon>Arachis</taxon>
    </lineage>
</organism>
<evidence type="ECO:0000256" key="1">
    <source>
        <dbReference type="SAM" id="Phobius"/>
    </source>
</evidence>
<dbReference type="AlphaFoldDB" id="A0A445CIR5"/>
<dbReference type="EMBL" id="SDMP01000007">
    <property type="protein sequence ID" value="RYR50811.1"/>
    <property type="molecule type" value="Genomic_DNA"/>
</dbReference>
<evidence type="ECO:0000313" key="3">
    <source>
        <dbReference type="Proteomes" id="UP000289738"/>
    </source>
</evidence>
<keyword evidence="3" id="KW-1185">Reference proteome</keyword>
<name>A0A445CIR5_ARAHY</name>
<protein>
    <submittedName>
        <fullName evidence="2">Uncharacterized protein</fullName>
    </submittedName>
</protein>
<gene>
    <name evidence="2" type="ORF">Ahy_A07g037423</name>
</gene>